<protein>
    <recommendedName>
        <fullName evidence="1">HEPN domain-containing protein</fullName>
    </recommendedName>
</protein>
<name>A0A2V2NKM6_9EURY</name>
<evidence type="ECO:0000313" key="2">
    <source>
        <dbReference type="EMBL" id="PWR75893.1"/>
    </source>
</evidence>
<evidence type="ECO:0000259" key="1">
    <source>
        <dbReference type="PROSITE" id="PS50910"/>
    </source>
</evidence>
<feature type="domain" description="HEPN" evidence="1">
    <location>
        <begin position="9"/>
        <end position="118"/>
    </location>
</feature>
<dbReference type="OrthoDB" id="118119at2157"/>
<dbReference type="SMART" id="SM00748">
    <property type="entry name" value="HEPN"/>
    <property type="match status" value="1"/>
</dbReference>
<dbReference type="SUPFAM" id="SSF81593">
    <property type="entry name" value="Nucleotidyltransferase substrate binding subunit/domain"/>
    <property type="match status" value="1"/>
</dbReference>
<dbReference type="GeneID" id="97611512"/>
<gene>
    <name evidence="2" type="ORF">DLD82_02180</name>
</gene>
<dbReference type="EMBL" id="QGMZ01000006">
    <property type="protein sequence ID" value="PWR75893.1"/>
    <property type="molecule type" value="Genomic_DNA"/>
</dbReference>
<organism evidence="2 3">
    <name type="scientific">Methanospirillum stamsii</name>
    <dbReference type="NCBI Taxonomy" id="1277351"/>
    <lineage>
        <taxon>Archaea</taxon>
        <taxon>Methanobacteriati</taxon>
        <taxon>Methanobacteriota</taxon>
        <taxon>Stenosarchaea group</taxon>
        <taxon>Methanomicrobia</taxon>
        <taxon>Methanomicrobiales</taxon>
        <taxon>Methanospirillaceae</taxon>
        <taxon>Methanospirillum</taxon>
    </lineage>
</organism>
<dbReference type="AlphaFoldDB" id="A0A2V2NKM6"/>
<proteinExistence type="predicted"/>
<dbReference type="RefSeq" id="WP_109939470.1">
    <property type="nucleotide sequence ID" value="NZ_CP176366.1"/>
</dbReference>
<dbReference type="Proteomes" id="UP000245934">
    <property type="component" value="Unassembled WGS sequence"/>
</dbReference>
<dbReference type="PROSITE" id="PS50910">
    <property type="entry name" value="HEPN"/>
    <property type="match status" value="1"/>
</dbReference>
<sequence>MKTNSEEWLKQAEYDLSAAERMLESNLPAHATFTIHLALEKILKAYYVKLKKKTPPKTHSLLFFAGELSLDISEPDFSLLEELEGMGVEARYPPDLDNTLRDLPPERVYSTLQRAKLVFTWIKTELLR</sequence>
<keyword evidence="3" id="KW-1185">Reference proteome</keyword>
<dbReference type="Gene3D" id="1.20.120.330">
    <property type="entry name" value="Nucleotidyltransferases domain 2"/>
    <property type="match status" value="1"/>
</dbReference>
<comment type="caution">
    <text evidence="2">The sequence shown here is derived from an EMBL/GenBank/DDBJ whole genome shotgun (WGS) entry which is preliminary data.</text>
</comment>
<accession>A0A2V2NKM6</accession>
<evidence type="ECO:0000313" key="3">
    <source>
        <dbReference type="Proteomes" id="UP000245934"/>
    </source>
</evidence>
<dbReference type="Pfam" id="PF05168">
    <property type="entry name" value="HEPN"/>
    <property type="match status" value="1"/>
</dbReference>
<reference evidence="2 3" key="1">
    <citation type="submission" date="2018-05" db="EMBL/GenBank/DDBJ databases">
        <title>Draft genome of Methanospirillum stamsii Pt1.</title>
        <authorList>
            <person name="Dueholm M.S."/>
            <person name="Nielsen P.H."/>
            <person name="Bakmann L.F."/>
            <person name="Otzen D.E."/>
        </authorList>
    </citation>
    <scope>NUCLEOTIDE SEQUENCE [LARGE SCALE GENOMIC DNA]</scope>
    <source>
        <strain evidence="2 3">Pt1</strain>
    </source>
</reference>
<dbReference type="InterPro" id="IPR007842">
    <property type="entry name" value="HEPN_dom"/>
</dbReference>